<dbReference type="InterPro" id="IPR044123">
    <property type="entry name" value="W2_eIF2B_epsilon"/>
</dbReference>
<gene>
    <name evidence="9" type="ORF">BCR44DRAFT_1387718</name>
</gene>
<dbReference type="Gene3D" id="2.160.10.10">
    <property type="entry name" value="Hexapeptide repeat proteins"/>
    <property type="match status" value="1"/>
</dbReference>
<dbReference type="Proteomes" id="UP000193411">
    <property type="component" value="Unassembled WGS sequence"/>
</dbReference>
<proteinExistence type="inferred from homology"/>
<dbReference type="InterPro" id="IPR035543">
    <property type="entry name" value="eIF-2B_epsilon_N"/>
</dbReference>
<dbReference type="GO" id="GO:0003743">
    <property type="term" value="F:translation initiation factor activity"/>
    <property type="evidence" value="ECO:0007669"/>
    <property type="project" value="TreeGrafter"/>
</dbReference>
<comment type="subunit">
    <text evidence="6">Component of the translation initiation factor 2B (eIF2B) complex which is a heterodecamer of two sets of five different subunits: alpha, beta, gamma, delta and epsilon. Subunits alpha, beta and delta comprise a regulatory subcomplex and subunits epsilon and gamma comprise a catalytic subcomplex. Within the complex, the hexameric regulatory complex resides at the center, with the two heterodimeric catalytic subcomplexes bound on opposite sides.</text>
</comment>
<comment type="subcellular location">
    <subcellularLocation>
        <location evidence="1">Cytoplasm</location>
        <location evidence="1">Cytosol</location>
    </subcellularLocation>
</comment>
<evidence type="ECO:0000256" key="2">
    <source>
        <dbReference type="ARBA" id="ARBA00007878"/>
    </source>
</evidence>
<evidence type="ECO:0000313" key="10">
    <source>
        <dbReference type="Proteomes" id="UP000193411"/>
    </source>
</evidence>
<dbReference type="Gene3D" id="3.90.550.10">
    <property type="entry name" value="Spore Coat Polysaccharide Biosynthesis Protein SpsA, Chain A"/>
    <property type="match status" value="1"/>
</dbReference>
<dbReference type="FunFam" id="3.90.550.10:FF:000066">
    <property type="entry name" value="Translation initiation factor eIF-2B subunit epsilon"/>
    <property type="match status" value="1"/>
</dbReference>
<organism evidence="9 10">
    <name type="scientific">Catenaria anguillulae PL171</name>
    <dbReference type="NCBI Taxonomy" id="765915"/>
    <lineage>
        <taxon>Eukaryota</taxon>
        <taxon>Fungi</taxon>
        <taxon>Fungi incertae sedis</taxon>
        <taxon>Blastocladiomycota</taxon>
        <taxon>Blastocladiomycetes</taxon>
        <taxon>Blastocladiales</taxon>
        <taxon>Catenariaceae</taxon>
        <taxon>Catenaria</taxon>
    </lineage>
</organism>
<dbReference type="Pfam" id="PF00483">
    <property type="entry name" value="NTP_transferase"/>
    <property type="match status" value="1"/>
</dbReference>
<dbReference type="EMBL" id="MCFL01000009">
    <property type="protein sequence ID" value="ORZ38414.1"/>
    <property type="molecule type" value="Genomic_DNA"/>
</dbReference>
<dbReference type="OrthoDB" id="424572at2759"/>
<evidence type="ECO:0000256" key="7">
    <source>
        <dbReference type="SAM" id="MobiDB-lite"/>
    </source>
</evidence>
<evidence type="ECO:0000256" key="4">
    <source>
        <dbReference type="ARBA" id="ARBA00044144"/>
    </source>
</evidence>
<sequence length="679" mass="75736">MAPAKDKNKNDHDHGKLEAGDDILQAVVVADSFDQRFMPLTADQPRCLLPLCNVPLIEYTLELLAVANVQEVFIVCCAHSDTIKQYLAASQWTDQSTSPIKVHVIVSRSSMSMGDVLRELDTKSLIKSDFILVNADVVSNLKLEPVLALHKERRAKDKNAIMTMVLKDGGSAFHAARGPHAMFCLDPNSSKCLQYLPLDRPDSHEVSLNPEVIAEHHDLVIRNDLIDCGIDICSIEVLALFSENFDYQDIRSDFVRGILESDLFVKSIYSHVIRDEYAVRVRNTQLYDRVSLDVMRRWTYPLVPDANALGSTIDPTNFSHSRGNVYREKPVYLSRTTSLVNNVVLGRNSTVGQGTVLANCVIGRDCKIGKNVRLSNTYLWDGCIIGDGVTAEYAIFAQGVTIKDGVAVGRGVIVGRDAVVGGGVQLQPFTRIAIDEDQDTDSNLVGSDGQGSLWIPEDEDDDDDDEQVDTQLRSMVHDLGWTQADLNHRIKHLALARALASDAGSDLESDGEEDTDEEIRATIQRALAQNHTIDNALLELNTLKFAYNLTFKDLRDGVVPCILQHVFITNTKNFKATLERWVAVWAGLVHGKEDEVDLLRAMTTWFDEQPERIVKYISTVAMVLYESDIVEDTSFLVWFRHPGSTISAAVRKAVEPFLGWLEEDSDEEEESDEEESDDE</sequence>
<dbReference type="InterPro" id="IPR056764">
    <property type="entry name" value="LbH_EIF2B3/5"/>
</dbReference>
<evidence type="ECO:0000313" key="9">
    <source>
        <dbReference type="EMBL" id="ORZ38414.1"/>
    </source>
</evidence>
<dbReference type="PANTHER" id="PTHR45887:SF1">
    <property type="entry name" value="TRANSLATION INITIATION FACTOR EIF-2B SUBUNIT EPSILON"/>
    <property type="match status" value="1"/>
</dbReference>
<dbReference type="GO" id="GO:0016740">
    <property type="term" value="F:transferase activity"/>
    <property type="evidence" value="ECO:0007669"/>
    <property type="project" value="UniProtKB-KW"/>
</dbReference>
<dbReference type="GO" id="GO:0031369">
    <property type="term" value="F:translation initiation factor binding"/>
    <property type="evidence" value="ECO:0007669"/>
    <property type="project" value="InterPro"/>
</dbReference>
<evidence type="ECO:0000256" key="5">
    <source>
        <dbReference type="ARBA" id="ARBA00044345"/>
    </source>
</evidence>
<keyword evidence="3" id="KW-0963">Cytoplasm</keyword>
<dbReference type="SMART" id="SM00515">
    <property type="entry name" value="eIF5C"/>
    <property type="match status" value="1"/>
</dbReference>
<dbReference type="InterPro" id="IPR005835">
    <property type="entry name" value="NTP_transferase_dom"/>
</dbReference>
<comment type="similarity">
    <text evidence="2">Belongs to the eIF-2B gamma/epsilon subunits family.</text>
</comment>
<protein>
    <recommendedName>
        <fullName evidence="4">Translation initiation factor eIF2B subunit epsilon</fullName>
    </recommendedName>
    <alternativeName>
        <fullName evidence="5">eIF2B GDP-GTP exchange factor subunit epsilon</fullName>
    </alternativeName>
</protein>
<name>A0A1Y2HWT5_9FUNG</name>
<dbReference type="SUPFAM" id="SSF53448">
    <property type="entry name" value="Nucleotide-diphospho-sugar transferases"/>
    <property type="match status" value="1"/>
</dbReference>
<keyword evidence="9" id="KW-0808">Transferase</keyword>
<evidence type="ECO:0000256" key="1">
    <source>
        <dbReference type="ARBA" id="ARBA00004514"/>
    </source>
</evidence>
<comment type="caution">
    <text evidence="9">The sequence shown here is derived from an EMBL/GenBank/DDBJ whole genome shotgun (WGS) entry which is preliminary data.</text>
</comment>
<dbReference type="Gene3D" id="1.25.40.180">
    <property type="match status" value="1"/>
</dbReference>
<evidence type="ECO:0000256" key="6">
    <source>
        <dbReference type="ARBA" id="ARBA00046432"/>
    </source>
</evidence>
<dbReference type="SUPFAM" id="SSF48371">
    <property type="entry name" value="ARM repeat"/>
    <property type="match status" value="1"/>
</dbReference>
<dbReference type="AlphaFoldDB" id="A0A1Y2HWT5"/>
<feature type="compositionally biased region" description="Acidic residues" evidence="7">
    <location>
        <begin position="456"/>
        <end position="465"/>
    </location>
</feature>
<dbReference type="CDD" id="cd11558">
    <property type="entry name" value="W2_eIF2B_epsilon"/>
    <property type="match status" value="1"/>
</dbReference>
<feature type="domain" description="W2" evidence="8">
    <location>
        <begin position="509"/>
        <end position="671"/>
    </location>
</feature>
<dbReference type="PROSITE" id="PS51363">
    <property type="entry name" value="W2"/>
    <property type="match status" value="1"/>
</dbReference>
<dbReference type="CDD" id="cd04197">
    <property type="entry name" value="eIF-2B_epsilon_N"/>
    <property type="match status" value="1"/>
</dbReference>
<evidence type="ECO:0000259" key="8">
    <source>
        <dbReference type="PROSITE" id="PS51363"/>
    </source>
</evidence>
<dbReference type="GO" id="GO:0005085">
    <property type="term" value="F:guanyl-nucleotide exchange factor activity"/>
    <property type="evidence" value="ECO:0007669"/>
    <property type="project" value="InterPro"/>
</dbReference>
<dbReference type="GO" id="GO:0005829">
    <property type="term" value="C:cytosol"/>
    <property type="evidence" value="ECO:0007669"/>
    <property type="project" value="UniProtKB-SubCell"/>
</dbReference>
<dbReference type="PANTHER" id="PTHR45887">
    <property type="entry name" value="TRANSLATION INITIATION FACTOR EIF-2B SUBUNIT EPSILON"/>
    <property type="match status" value="1"/>
</dbReference>
<dbReference type="InterPro" id="IPR003307">
    <property type="entry name" value="W2_domain"/>
</dbReference>
<dbReference type="InterPro" id="IPR029044">
    <property type="entry name" value="Nucleotide-diphossugar_trans"/>
</dbReference>
<dbReference type="Pfam" id="PF25084">
    <property type="entry name" value="LbH_EIF2B"/>
    <property type="match status" value="1"/>
</dbReference>
<reference evidence="9 10" key="1">
    <citation type="submission" date="2016-07" db="EMBL/GenBank/DDBJ databases">
        <title>Pervasive Adenine N6-methylation of Active Genes in Fungi.</title>
        <authorList>
            <consortium name="DOE Joint Genome Institute"/>
            <person name="Mondo S.J."/>
            <person name="Dannebaum R.O."/>
            <person name="Kuo R.C."/>
            <person name="Labutti K."/>
            <person name="Haridas S."/>
            <person name="Kuo A."/>
            <person name="Salamov A."/>
            <person name="Ahrendt S.R."/>
            <person name="Lipzen A."/>
            <person name="Sullivan W."/>
            <person name="Andreopoulos W.B."/>
            <person name="Clum A."/>
            <person name="Lindquist E."/>
            <person name="Daum C."/>
            <person name="Ramamoorthy G.K."/>
            <person name="Gryganskyi A."/>
            <person name="Culley D."/>
            <person name="Magnuson J.K."/>
            <person name="James T.Y."/>
            <person name="O'Malley M.A."/>
            <person name="Stajich J.E."/>
            <person name="Spatafora J.W."/>
            <person name="Visel A."/>
            <person name="Grigoriev I.V."/>
        </authorList>
    </citation>
    <scope>NUCLEOTIDE SEQUENCE [LARGE SCALE GENOMIC DNA]</scope>
    <source>
        <strain evidence="9 10">PL171</strain>
    </source>
</reference>
<accession>A0A1Y2HWT5</accession>
<dbReference type="InterPro" id="IPR051956">
    <property type="entry name" value="eIF2B_epsilon"/>
</dbReference>
<dbReference type="STRING" id="765915.A0A1Y2HWT5"/>
<evidence type="ECO:0000256" key="3">
    <source>
        <dbReference type="ARBA" id="ARBA00022490"/>
    </source>
</evidence>
<dbReference type="InterPro" id="IPR016024">
    <property type="entry name" value="ARM-type_fold"/>
</dbReference>
<keyword evidence="10" id="KW-1185">Reference proteome</keyword>
<dbReference type="Pfam" id="PF02020">
    <property type="entry name" value="W2"/>
    <property type="match status" value="1"/>
</dbReference>
<feature type="region of interest" description="Disordered" evidence="7">
    <location>
        <begin position="437"/>
        <end position="465"/>
    </location>
</feature>
<dbReference type="GO" id="GO:0005851">
    <property type="term" value="C:eukaryotic translation initiation factor 2B complex"/>
    <property type="evidence" value="ECO:0007669"/>
    <property type="project" value="TreeGrafter"/>
</dbReference>